<comment type="caution">
    <text evidence="2">The sequence shown here is derived from an EMBL/GenBank/DDBJ whole genome shotgun (WGS) entry which is preliminary data.</text>
</comment>
<dbReference type="EMBL" id="JANUBB010000016">
    <property type="protein sequence ID" value="MCS3953111.1"/>
    <property type="molecule type" value="Genomic_DNA"/>
</dbReference>
<proteinExistence type="predicted"/>
<dbReference type="Pfam" id="PF06114">
    <property type="entry name" value="Peptidase_M78"/>
    <property type="match status" value="1"/>
</dbReference>
<dbReference type="AlphaFoldDB" id="A0A9X2UB92"/>
<protein>
    <submittedName>
        <fullName evidence="2">Zn-dependent peptidase ImmA (M78 family)</fullName>
    </submittedName>
</protein>
<dbReference type="InterPro" id="IPR052345">
    <property type="entry name" value="Rad_response_metalloprotease"/>
</dbReference>
<reference evidence="2" key="1">
    <citation type="submission" date="2022-08" db="EMBL/GenBank/DDBJ databases">
        <title>Genomic Encyclopedia of Type Strains, Phase V (KMG-V): Genome sequencing to study the core and pangenomes of soil and plant-associated prokaryotes.</title>
        <authorList>
            <person name="Whitman W."/>
        </authorList>
    </citation>
    <scope>NUCLEOTIDE SEQUENCE</scope>
    <source>
        <strain evidence="2">SP2017</strain>
    </source>
</reference>
<dbReference type="PANTHER" id="PTHR43236:SF2">
    <property type="entry name" value="BLL0069 PROTEIN"/>
    <property type="match status" value="1"/>
</dbReference>
<dbReference type="Proteomes" id="UP001155010">
    <property type="component" value="Unassembled WGS sequence"/>
</dbReference>
<dbReference type="InterPro" id="IPR010359">
    <property type="entry name" value="IrrE_HExxH"/>
</dbReference>
<evidence type="ECO:0000313" key="2">
    <source>
        <dbReference type="EMBL" id="MCS3953111.1"/>
    </source>
</evidence>
<feature type="domain" description="IrrE N-terminal-like" evidence="1">
    <location>
        <begin position="62"/>
        <end position="180"/>
    </location>
</feature>
<name>A0A9X2UB92_9BACT</name>
<accession>A0A9X2UB92</accession>
<gene>
    <name evidence="2" type="ORF">GGP83_003086</name>
</gene>
<dbReference type="RefSeq" id="WP_259082455.1">
    <property type="nucleotide sequence ID" value="NZ_JANUBB010000016.1"/>
</dbReference>
<dbReference type="Gene3D" id="1.10.10.2910">
    <property type="match status" value="1"/>
</dbReference>
<dbReference type="PANTHER" id="PTHR43236">
    <property type="entry name" value="ANTITOXIN HIGA1"/>
    <property type="match status" value="1"/>
</dbReference>
<sequence length="306" mass="34671">MTAGEETRPGHRFVIEEGIPSAPNGLDSYIGQYVDFLRREATVNGGIPVPVAEILGHFDVEYQTGAIEGDRQGFKFSGDVLPYQVVFIEEGDRETRRRFSLSHELIELLFEALTDGRLSPQMREACNGPHKERLCNQGAARLLMPEERYRDEVHSRPVSFDTASKLASLFDVSFLAALLRMVELTSRPFLLIAWRKKLKPTQKRRQSSSQLSFPGIGQGGPAKKLRVEWRRWTEKPSDQYVPTSLSVPDRSMIRRAFEDGQRRSGTERLKLEDAFDGTFDIEAMPVQLGDNQYVLSLLDTSHLAKD</sequence>
<evidence type="ECO:0000313" key="3">
    <source>
        <dbReference type="Proteomes" id="UP001155010"/>
    </source>
</evidence>
<evidence type="ECO:0000259" key="1">
    <source>
        <dbReference type="Pfam" id="PF06114"/>
    </source>
</evidence>
<organism evidence="2 3">
    <name type="scientific">Salinibacter ruber</name>
    <dbReference type="NCBI Taxonomy" id="146919"/>
    <lineage>
        <taxon>Bacteria</taxon>
        <taxon>Pseudomonadati</taxon>
        <taxon>Rhodothermota</taxon>
        <taxon>Rhodothermia</taxon>
        <taxon>Rhodothermales</taxon>
        <taxon>Salinibacteraceae</taxon>
        <taxon>Salinibacter</taxon>
    </lineage>
</organism>